<dbReference type="InterPro" id="IPR016102">
    <property type="entry name" value="Succinyl-CoA_synth-like"/>
</dbReference>
<dbReference type="PANTHER" id="PTHR11815">
    <property type="entry name" value="SUCCINYL-COA SYNTHETASE BETA CHAIN"/>
    <property type="match status" value="1"/>
</dbReference>
<gene>
    <name evidence="3" type="ORF">LCGC14_1469550</name>
</gene>
<dbReference type="Gene3D" id="3.40.50.261">
    <property type="entry name" value="Succinyl-CoA synthetase domains"/>
    <property type="match status" value="1"/>
</dbReference>
<dbReference type="PANTHER" id="PTHR11815:SF10">
    <property type="entry name" value="SUCCINATE--COA LIGASE [GDP-FORMING] SUBUNIT BETA, MITOCHONDRIAL"/>
    <property type="match status" value="1"/>
</dbReference>
<feature type="domain" description="ATP-citrate synthase/succinyl-CoA ligase C-terminal" evidence="2">
    <location>
        <begin position="62"/>
        <end position="179"/>
    </location>
</feature>
<accession>A0A0F9JDC5</accession>
<dbReference type="GO" id="GO:0006104">
    <property type="term" value="P:succinyl-CoA metabolic process"/>
    <property type="evidence" value="ECO:0007669"/>
    <property type="project" value="TreeGrafter"/>
</dbReference>
<name>A0A0F9JDC5_9ZZZZ</name>
<dbReference type="InterPro" id="IPR005811">
    <property type="entry name" value="SUCC_ACL_C"/>
</dbReference>
<keyword evidence="1" id="KW-0547">Nucleotide-binding</keyword>
<evidence type="ECO:0000313" key="3">
    <source>
        <dbReference type="EMBL" id="KKM67598.1"/>
    </source>
</evidence>
<feature type="non-terminal residue" evidence="3">
    <location>
        <position position="1"/>
    </location>
</feature>
<reference evidence="3" key="1">
    <citation type="journal article" date="2015" name="Nature">
        <title>Complex archaea that bridge the gap between prokaryotes and eukaryotes.</title>
        <authorList>
            <person name="Spang A."/>
            <person name="Saw J.H."/>
            <person name="Jorgensen S.L."/>
            <person name="Zaremba-Niedzwiedzka K."/>
            <person name="Martijn J."/>
            <person name="Lind A.E."/>
            <person name="van Eijk R."/>
            <person name="Schleper C."/>
            <person name="Guy L."/>
            <person name="Ettema T.J."/>
        </authorList>
    </citation>
    <scope>NUCLEOTIDE SEQUENCE</scope>
</reference>
<dbReference type="EMBL" id="LAZR01010321">
    <property type="protein sequence ID" value="KKM67598.1"/>
    <property type="molecule type" value="Genomic_DNA"/>
</dbReference>
<organism evidence="3">
    <name type="scientific">marine sediment metagenome</name>
    <dbReference type="NCBI Taxonomy" id="412755"/>
    <lineage>
        <taxon>unclassified sequences</taxon>
        <taxon>metagenomes</taxon>
        <taxon>ecological metagenomes</taxon>
    </lineage>
</organism>
<dbReference type="GO" id="GO:0000166">
    <property type="term" value="F:nucleotide binding"/>
    <property type="evidence" value="ECO:0007669"/>
    <property type="project" value="UniProtKB-KW"/>
</dbReference>
<evidence type="ECO:0000259" key="2">
    <source>
        <dbReference type="Pfam" id="PF00549"/>
    </source>
</evidence>
<dbReference type="GO" id="GO:0006099">
    <property type="term" value="P:tricarboxylic acid cycle"/>
    <property type="evidence" value="ECO:0007669"/>
    <property type="project" value="TreeGrafter"/>
</dbReference>
<proteinExistence type="predicted"/>
<sequence length="184" mass="19859">NPLVLTPSGLVAVDGKMILDDDTAFRQPIVQELQNKKLSRLEKLAKKAGFSFVELDGEIGILANGAGLTMALLDVLSNLGLKPANFLDVGGGASKERVYKALELLFKMNPKVVLVNIYGGITRCDIVAEAIIQALHDFKNTPPVVIRLTGTKDTEGIALLNDEGLKAYQDVMKAVDTVKEVLKE</sequence>
<dbReference type="GO" id="GO:0042709">
    <property type="term" value="C:succinate-CoA ligase complex"/>
    <property type="evidence" value="ECO:0007669"/>
    <property type="project" value="TreeGrafter"/>
</dbReference>
<dbReference type="Pfam" id="PF00549">
    <property type="entry name" value="Ligase_CoA"/>
    <property type="match status" value="1"/>
</dbReference>
<dbReference type="SUPFAM" id="SSF52210">
    <property type="entry name" value="Succinyl-CoA synthetase domains"/>
    <property type="match status" value="1"/>
</dbReference>
<protein>
    <recommendedName>
        <fullName evidence="2">ATP-citrate synthase/succinyl-CoA ligase C-terminal domain-containing protein</fullName>
    </recommendedName>
</protein>
<dbReference type="GO" id="GO:0004775">
    <property type="term" value="F:succinate-CoA ligase (ADP-forming) activity"/>
    <property type="evidence" value="ECO:0007669"/>
    <property type="project" value="TreeGrafter"/>
</dbReference>
<dbReference type="AlphaFoldDB" id="A0A0F9JDC5"/>
<evidence type="ECO:0000256" key="1">
    <source>
        <dbReference type="ARBA" id="ARBA00022741"/>
    </source>
</evidence>
<comment type="caution">
    <text evidence="3">The sequence shown here is derived from an EMBL/GenBank/DDBJ whole genome shotgun (WGS) entry which is preliminary data.</text>
</comment>